<organism evidence="1 2">
    <name type="scientific">Dryococelus australis</name>
    <dbReference type="NCBI Taxonomy" id="614101"/>
    <lineage>
        <taxon>Eukaryota</taxon>
        <taxon>Metazoa</taxon>
        <taxon>Ecdysozoa</taxon>
        <taxon>Arthropoda</taxon>
        <taxon>Hexapoda</taxon>
        <taxon>Insecta</taxon>
        <taxon>Pterygota</taxon>
        <taxon>Neoptera</taxon>
        <taxon>Polyneoptera</taxon>
        <taxon>Phasmatodea</taxon>
        <taxon>Verophasmatodea</taxon>
        <taxon>Anareolatae</taxon>
        <taxon>Phasmatidae</taxon>
        <taxon>Eurycanthinae</taxon>
        <taxon>Dryococelus</taxon>
    </lineage>
</organism>
<protein>
    <submittedName>
        <fullName evidence="1">Uncharacterized protein</fullName>
    </submittedName>
</protein>
<proteinExistence type="predicted"/>
<reference evidence="1 2" key="1">
    <citation type="submission" date="2023-02" db="EMBL/GenBank/DDBJ databases">
        <title>LHISI_Scaffold_Assembly.</title>
        <authorList>
            <person name="Stuart O.P."/>
            <person name="Cleave R."/>
            <person name="Magrath M.J.L."/>
            <person name="Mikheyev A.S."/>
        </authorList>
    </citation>
    <scope>NUCLEOTIDE SEQUENCE [LARGE SCALE GENOMIC DNA]</scope>
    <source>
        <strain evidence="1">Daus_M_001</strain>
        <tissue evidence="1">Leg muscle</tissue>
    </source>
</reference>
<dbReference type="Proteomes" id="UP001159363">
    <property type="component" value="Chromosome 5"/>
</dbReference>
<evidence type="ECO:0000313" key="1">
    <source>
        <dbReference type="EMBL" id="KAJ8881572.1"/>
    </source>
</evidence>
<keyword evidence="2" id="KW-1185">Reference proteome</keyword>
<comment type="caution">
    <text evidence="1">The sequence shown here is derived from an EMBL/GenBank/DDBJ whole genome shotgun (WGS) entry which is preliminary data.</text>
</comment>
<gene>
    <name evidence="1" type="ORF">PR048_018056</name>
</gene>
<sequence length="275" mass="31256">MRRLTWRPCVGRPYGQPAGWGGRTKRVKGVVKADVNIRTMEMSSPELKTRPTEYLHRHVSASRRVTCSAPVSVTRTFSAYFPLPSTKGELCSIPGGGQSQIFACGNRVGLWRWSAGFLWNLPFPPLLHSDAAPYSPHFILFCDRHSTALATDICSRKLVEYGRQADFLLSYMMMTQSMNSWRTSNHFLLCRDTVFSNRKPTKIPLKTNLTLEKSPKRCTLVFQSLLGPAMNTRTCVHLSKSVGQQQEEEVRADREVTLHRRQWRTSEEGPQAHTD</sequence>
<dbReference type="EMBL" id="JARBHB010000006">
    <property type="protein sequence ID" value="KAJ8881572.1"/>
    <property type="molecule type" value="Genomic_DNA"/>
</dbReference>
<accession>A0ABQ9HBC0</accession>
<evidence type="ECO:0000313" key="2">
    <source>
        <dbReference type="Proteomes" id="UP001159363"/>
    </source>
</evidence>
<name>A0ABQ9HBC0_9NEOP</name>